<sequence length="226" mass="24833">MLPDPHGALDLPRLHSRLEEIGTSWPVLERAIRMGEAGRRQATPNHSAGAAGRFGYEARLAALREGQKSEFGWDNARLMQIDLTVDPQRTTAIQTMLGNSLTGHPTEAPRNLHPRGPNGQVLLAQGGGDQLALFDAEPLRRPGDEVELADSEHLDVWVLLVNREARPGDDTVYWHSELSLPKPTDEQGYITDWIERLPLPVVATGPVVFPDEGEVPGGLVIPVDFR</sequence>
<accession>A0A9X3SGC1</accession>
<comment type="caution">
    <text evidence="1">The sequence shown here is derived from an EMBL/GenBank/DDBJ whole genome shotgun (WGS) entry which is preliminary data.</text>
</comment>
<evidence type="ECO:0000313" key="1">
    <source>
        <dbReference type="EMBL" id="MDA0567718.1"/>
    </source>
</evidence>
<dbReference type="Proteomes" id="UP001140076">
    <property type="component" value="Unassembled WGS sequence"/>
</dbReference>
<dbReference type="RefSeq" id="WP_270074956.1">
    <property type="nucleotide sequence ID" value="NZ_JAJAQC010000073.1"/>
</dbReference>
<dbReference type="EMBL" id="JAJAQC010000073">
    <property type="protein sequence ID" value="MDA0567718.1"/>
    <property type="molecule type" value="Genomic_DNA"/>
</dbReference>
<organism evidence="1 2">
    <name type="scientific">Streptomonospora mangrovi</name>
    <dbReference type="NCBI Taxonomy" id="2883123"/>
    <lineage>
        <taxon>Bacteria</taxon>
        <taxon>Bacillati</taxon>
        <taxon>Actinomycetota</taxon>
        <taxon>Actinomycetes</taxon>
        <taxon>Streptosporangiales</taxon>
        <taxon>Nocardiopsidaceae</taxon>
        <taxon>Streptomonospora</taxon>
    </lineage>
</organism>
<evidence type="ECO:0000313" key="2">
    <source>
        <dbReference type="Proteomes" id="UP001140076"/>
    </source>
</evidence>
<reference evidence="1" key="1">
    <citation type="submission" date="2021-10" db="EMBL/GenBank/DDBJ databases">
        <title>Streptomonospora sp. nov., isolated from mangrove soil.</title>
        <authorList>
            <person name="Chen X."/>
            <person name="Ge X."/>
            <person name="Liu W."/>
        </authorList>
    </citation>
    <scope>NUCLEOTIDE SEQUENCE</scope>
    <source>
        <strain evidence="1">S1-112</strain>
    </source>
</reference>
<name>A0A9X3SGC1_9ACTN</name>
<protein>
    <submittedName>
        <fullName evidence="1">Uncharacterized protein</fullName>
    </submittedName>
</protein>
<dbReference type="AlphaFoldDB" id="A0A9X3SGC1"/>
<proteinExistence type="predicted"/>
<gene>
    <name evidence="1" type="ORF">LG943_25845</name>
</gene>
<keyword evidence="2" id="KW-1185">Reference proteome</keyword>